<feature type="domain" description="Neurotransmitter-gated ion-channel transmembrane" evidence="17">
    <location>
        <begin position="166"/>
        <end position="323"/>
    </location>
</feature>
<name>A0AAE1D5G0_9GAST</name>
<dbReference type="GO" id="GO:0022848">
    <property type="term" value="F:acetylcholine-gated monoatomic cation-selective channel activity"/>
    <property type="evidence" value="ECO:0007669"/>
    <property type="project" value="InterPro"/>
</dbReference>
<dbReference type="InterPro" id="IPR006029">
    <property type="entry name" value="Neurotrans-gated_channel_TM"/>
</dbReference>
<evidence type="ECO:0000256" key="3">
    <source>
        <dbReference type="ARBA" id="ARBA00022475"/>
    </source>
</evidence>
<evidence type="ECO:0000256" key="5">
    <source>
        <dbReference type="ARBA" id="ARBA00022989"/>
    </source>
</evidence>
<dbReference type="FunFam" id="1.20.58.390:FF:000073">
    <property type="entry name" value="Neuronal acetylcholine receptor subunit alpha-9-II"/>
    <property type="match status" value="1"/>
</dbReference>
<dbReference type="InterPro" id="IPR036719">
    <property type="entry name" value="Neuro-gated_channel_TM_sf"/>
</dbReference>
<keyword evidence="19" id="KW-1185">Reference proteome</keyword>
<dbReference type="InterPro" id="IPR006202">
    <property type="entry name" value="Neur_chan_lig-bd"/>
</dbReference>
<sequence length="532" mass="60821">MNVWLEQEWEDERLTWDPQDYNNLYILRLPCELLWLPDIVLYNSADDFTTGYMKSKAMVYANGTVFWAPPARFRSSCKIDITYFPFDDQSCELKFGSWTYDGFQVDVTNRTSRVDLQNYVYSGEWELIDVRIRRTVVKYACCVETYPDVRFTVVIRRKTLYYLFNIIFPCLWLTILSLLGFWLPPESGEKITLGITVLLAFSVFMLLIAESMPATSEFVPLMGIYLTITMGMTSMSIILTVFVLQLHHVGPHKRPVPGWLNTIVVGLFARLVCMSRDSQPFKQHRLTVAPSAPTSRHTVAVRVESDLPVHPPINHRGFRCIESSQSFDNTGGQCRRRSDDHGGYSLHYGRDNNSEHPDNVEETMHSKRLINTLDFARGRPNCNGDGFAQQVTPSSSTRRLEEQDTCYSPLIPHSQCTLFPPAPSSTAQSSVACPLYSEQVQQNILTDSFHFSQRQGSLQNSPKPRLSFLQAGLMSQAGCMEGPALERYQQLVLEWQFVAHVMDRLLFWLFLVLAIVCSLSILVIKPLFKPEL</sequence>
<dbReference type="Gene3D" id="2.70.170.10">
    <property type="entry name" value="Neurotransmitter-gated ion-channel ligand-binding domain"/>
    <property type="match status" value="1"/>
</dbReference>
<evidence type="ECO:0000256" key="15">
    <source>
        <dbReference type="RuleBase" id="RU000687"/>
    </source>
</evidence>
<keyword evidence="4 15" id="KW-0812">Transmembrane</keyword>
<keyword evidence="13 15" id="KW-0407">Ion channel</keyword>
<dbReference type="GO" id="GO:0045211">
    <property type="term" value="C:postsynaptic membrane"/>
    <property type="evidence" value="ECO:0007669"/>
    <property type="project" value="InterPro"/>
</dbReference>
<dbReference type="GO" id="GO:0004888">
    <property type="term" value="F:transmembrane signaling receptor activity"/>
    <property type="evidence" value="ECO:0007669"/>
    <property type="project" value="InterPro"/>
</dbReference>
<reference evidence="18" key="1">
    <citation type="journal article" date="2023" name="G3 (Bethesda)">
        <title>A reference genome for the long-term kleptoplast-retaining sea slug Elysia crispata morphotype clarki.</title>
        <authorList>
            <person name="Eastman K.E."/>
            <person name="Pendleton A.L."/>
            <person name="Shaikh M.A."/>
            <person name="Suttiyut T."/>
            <person name="Ogas R."/>
            <person name="Tomko P."/>
            <person name="Gavelis G."/>
            <person name="Widhalm J.R."/>
            <person name="Wisecaver J.H."/>
        </authorList>
    </citation>
    <scope>NUCLEOTIDE SEQUENCE</scope>
    <source>
        <strain evidence="18">ECLA1</strain>
    </source>
</reference>
<dbReference type="CDD" id="cd18997">
    <property type="entry name" value="LGIC_ECD_nAChR"/>
    <property type="match status" value="1"/>
</dbReference>
<keyword evidence="11" id="KW-0325">Glycoprotein</keyword>
<evidence type="ECO:0000256" key="12">
    <source>
        <dbReference type="ARBA" id="ARBA00023286"/>
    </source>
</evidence>
<dbReference type="InterPro" id="IPR002394">
    <property type="entry name" value="Nicotinic_acetylcholine_rcpt"/>
</dbReference>
<keyword evidence="2 15" id="KW-0813">Transport</keyword>
<evidence type="ECO:0008006" key="20">
    <source>
        <dbReference type="Google" id="ProtNLM"/>
    </source>
</evidence>
<dbReference type="CDD" id="cd19051">
    <property type="entry name" value="LGIC_TM_cation"/>
    <property type="match status" value="1"/>
</dbReference>
<feature type="domain" description="Neurotransmitter-gated ion-channel ligand-binding" evidence="16">
    <location>
        <begin position="1"/>
        <end position="159"/>
    </location>
</feature>
<keyword evidence="6" id="KW-0770">Synapse</keyword>
<dbReference type="FunFam" id="2.70.170.10:FF:000016">
    <property type="entry name" value="Nicotinic acetylcholine receptor subunit"/>
    <property type="match status" value="1"/>
</dbReference>
<feature type="transmembrane region" description="Helical" evidence="15">
    <location>
        <begin position="160"/>
        <end position="185"/>
    </location>
</feature>
<protein>
    <recommendedName>
        <fullName evidence="20">Neuronal acetylcholine receptor subunit alpha-10-like</fullName>
    </recommendedName>
</protein>
<dbReference type="AlphaFoldDB" id="A0AAE1D5G0"/>
<evidence type="ECO:0000256" key="1">
    <source>
        <dbReference type="ARBA" id="ARBA00009237"/>
    </source>
</evidence>
<proteinExistence type="inferred from homology"/>
<evidence type="ECO:0000256" key="6">
    <source>
        <dbReference type="ARBA" id="ARBA00023018"/>
    </source>
</evidence>
<comment type="caution">
    <text evidence="18">The sequence shown here is derived from an EMBL/GenBank/DDBJ whole genome shotgun (WGS) entry which is preliminary data.</text>
</comment>
<feature type="transmembrane region" description="Helical" evidence="15">
    <location>
        <begin position="221"/>
        <end position="244"/>
    </location>
</feature>
<evidence type="ECO:0000256" key="10">
    <source>
        <dbReference type="ARBA" id="ARBA00023170"/>
    </source>
</evidence>
<evidence type="ECO:0000259" key="17">
    <source>
        <dbReference type="Pfam" id="PF02932"/>
    </source>
</evidence>
<keyword evidence="3" id="KW-1003">Cell membrane</keyword>
<evidence type="ECO:0000313" key="19">
    <source>
        <dbReference type="Proteomes" id="UP001283361"/>
    </source>
</evidence>
<evidence type="ECO:0000256" key="7">
    <source>
        <dbReference type="ARBA" id="ARBA00023065"/>
    </source>
</evidence>
<accession>A0AAE1D5G0</accession>
<keyword evidence="7 15" id="KW-0406">Ion transport</keyword>
<comment type="subcellular location">
    <subcellularLocation>
        <location evidence="14">Synaptic cell membrane</location>
        <topology evidence="14">Multi-pass membrane protein</topology>
    </subcellularLocation>
</comment>
<evidence type="ECO:0000256" key="14">
    <source>
        <dbReference type="ARBA" id="ARBA00034099"/>
    </source>
</evidence>
<dbReference type="PRINTS" id="PR00252">
    <property type="entry name" value="NRIONCHANNEL"/>
</dbReference>
<evidence type="ECO:0000256" key="11">
    <source>
        <dbReference type="ARBA" id="ARBA00023180"/>
    </source>
</evidence>
<keyword evidence="8 15" id="KW-0472">Membrane</keyword>
<dbReference type="PRINTS" id="PR00254">
    <property type="entry name" value="NICOTINICR"/>
</dbReference>
<keyword evidence="9" id="KW-1015">Disulfide bond</keyword>
<organism evidence="18 19">
    <name type="scientific">Elysia crispata</name>
    <name type="common">lettuce slug</name>
    <dbReference type="NCBI Taxonomy" id="231223"/>
    <lineage>
        <taxon>Eukaryota</taxon>
        <taxon>Metazoa</taxon>
        <taxon>Spiralia</taxon>
        <taxon>Lophotrochozoa</taxon>
        <taxon>Mollusca</taxon>
        <taxon>Gastropoda</taxon>
        <taxon>Heterobranchia</taxon>
        <taxon>Euthyneura</taxon>
        <taxon>Panpulmonata</taxon>
        <taxon>Sacoglossa</taxon>
        <taxon>Placobranchoidea</taxon>
        <taxon>Plakobranchidae</taxon>
        <taxon>Elysia</taxon>
    </lineage>
</organism>
<dbReference type="PANTHER" id="PTHR18945">
    <property type="entry name" value="NEUROTRANSMITTER GATED ION CHANNEL"/>
    <property type="match status" value="1"/>
</dbReference>
<dbReference type="InterPro" id="IPR018000">
    <property type="entry name" value="Neurotransmitter_ion_chnl_CS"/>
</dbReference>
<dbReference type="Proteomes" id="UP001283361">
    <property type="component" value="Unassembled WGS sequence"/>
</dbReference>
<comment type="similarity">
    <text evidence="1">Belongs to the ligand-gated ion channel (TC 1.A.9) family. Acetylcholine receptor (TC 1.A.9.1) subfamily.</text>
</comment>
<dbReference type="SUPFAM" id="SSF63712">
    <property type="entry name" value="Nicotinic receptor ligand binding domain-like"/>
    <property type="match status" value="1"/>
</dbReference>
<keyword evidence="12" id="KW-1071">Ligand-gated ion channel</keyword>
<dbReference type="Gene3D" id="1.20.58.390">
    <property type="entry name" value="Neurotransmitter-gated ion-channel transmembrane domain"/>
    <property type="match status" value="2"/>
</dbReference>
<evidence type="ECO:0000256" key="2">
    <source>
        <dbReference type="ARBA" id="ARBA00022448"/>
    </source>
</evidence>
<dbReference type="InterPro" id="IPR038050">
    <property type="entry name" value="Neuro_actylchol_rec"/>
</dbReference>
<keyword evidence="10" id="KW-0675">Receptor</keyword>
<keyword evidence="5 15" id="KW-1133">Transmembrane helix</keyword>
<dbReference type="Pfam" id="PF02931">
    <property type="entry name" value="Neur_chan_LBD"/>
    <property type="match status" value="1"/>
</dbReference>
<gene>
    <name evidence="18" type="ORF">RRG08_006608</name>
</gene>
<dbReference type="SUPFAM" id="SSF90112">
    <property type="entry name" value="Neurotransmitter-gated ion-channel transmembrane pore"/>
    <property type="match status" value="1"/>
</dbReference>
<evidence type="ECO:0000256" key="13">
    <source>
        <dbReference type="ARBA" id="ARBA00023303"/>
    </source>
</evidence>
<feature type="transmembrane region" description="Helical" evidence="15">
    <location>
        <begin position="505"/>
        <end position="528"/>
    </location>
</feature>
<evidence type="ECO:0000256" key="4">
    <source>
        <dbReference type="ARBA" id="ARBA00022692"/>
    </source>
</evidence>
<dbReference type="EMBL" id="JAWDGP010005301">
    <property type="protein sequence ID" value="KAK3758027.1"/>
    <property type="molecule type" value="Genomic_DNA"/>
</dbReference>
<feature type="transmembrane region" description="Helical" evidence="15">
    <location>
        <begin position="191"/>
        <end position="209"/>
    </location>
</feature>
<evidence type="ECO:0000313" key="18">
    <source>
        <dbReference type="EMBL" id="KAK3758027.1"/>
    </source>
</evidence>
<evidence type="ECO:0000259" key="16">
    <source>
        <dbReference type="Pfam" id="PF02931"/>
    </source>
</evidence>
<dbReference type="PROSITE" id="PS00236">
    <property type="entry name" value="NEUROTR_ION_CHANNEL"/>
    <property type="match status" value="1"/>
</dbReference>
<dbReference type="InterPro" id="IPR036734">
    <property type="entry name" value="Neur_chan_lig-bd_sf"/>
</dbReference>
<evidence type="ECO:0000256" key="9">
    <source>
        <dbReference type="ARBA" id="ARBA00023157"/>
    </source>
</evidence>
<dbReference type="InterPro" id="IPR006201">
    <property type="entry name" value="Neur_channel"/>
</dbReference>
<dbReference type="Pfam" id="PF02932">
    <property type="entry name" value="Neur_chan_memb"/>
    <property type="match status" value="1"/>
</dbReference>
<evidence type="ECO:0000256" key="8">
    <source>
        <dbReference type="ARBA" id="ARBA00023136"/>
    </source>
</evidence>
<feature type="transmembrane region" description="Helical" evidence="15">
    <location>
        <begin position="256"/>
        <end position="273"/>
    </location>
</feature>